<protein>
    <submittedName>
        <fullName evidence="1">Uncharacterized protein</fullName>
    </submittedName>
</protein>
<name>A0ACC2P143_9HYME</name>
<evidence type="ECO:0000313" key="1">
    <source>
        <dbReference type="EMBL" id="KAJ8677135.1"/>
    </source>
</evidence>
<evidence type="ECO:0000313" key="2">
    <source>
        <dbReference type="Proteomes" id="UP001239111"/>
    </source>
</evidence>
<accession>A0ACC2P143</accession>
<dbReference type="EMBL" id="CM056742">
    <property type="protein sequence ID" value="KAJ8677135.1"/>
    <property type="molecule type" value="Genomic_DNA"/>
</dbReference>
<reference evidence="1" key="1">
    <citation type="submission" date="2023-04" db="EMBL/GenBank/DDBJ databases">
        <title>A chromosome-level genome assembly of the parasitoid wasp Eretmocerus hayati.</title>
        <authorList>
            <person name="Zhong Y."/>
            <person name="Liu S."/>
            <person name="Liu Y."/>
        </authorList>
    </citation>
    <scope>NUCLEOTIDE SEQUENCE</scope>
    <source>
        <strain evidence="1">ZJU_SS_LIU_2023</strain>
    </source>
</reference>
<proteinExistence type="predicted"/>
<organism evidence="1 2">
    <name type="scientific">Eretmocerus hayati</name>
    <dbReference type="NCBI Taxonomy" id="131215"/>
    <lineage>
        <taxon>Eukaryota</taxon>
        <taxon>Metazoa</taxon>
        <taxon>Ecdysozoa</taxon>
        <taxon>Arthropoda</taxon>
        <taxon>Hexapoda</taxon>
        <taxon>Insecta</taxon>
        <taxon>Pterygota</taxon>
        <taxon>Neoptera</taxon>
        <taxon>Endopterygota</taxon>
        <taxon>Hymenoptera</taxon>
        <taxon>Apocrita</taxon>
        <taxon>Proctotrupomorpha</taxon>
        <taxon>Chalcidoidea</taxon>
        <taxon>Aphelinidae</taxon>
        <taxon>Aphelininae</taxon>
        <taxon>Eretmocerus</taxon>
    </lineage>
</organism>
<sequence>MSPTQLEEPVQIVGGDIHKITFLREVIHVKQRLVLTLRFLASGDFMSSLSTHYLIGYPTVCNIIRGVSCATWIDLRHIVAKKLTSRDWREISQGFHHKAHCVDCLEAIDGEHVNIQCPPNANSA</sequence>
<dbReference type="Proteomes" id="UP001239111">
    <property type="component" value="Chromosome 2"/>
</dbReference>
<gene>
    <name evidence="1" type="ORF">QAD02_012922</name>
</gene>
<keyword evidence="2" id="KW-1185">Reference proteome</keyword>
<comment type="caution">
    <text evidence="1">The sequence shown here is derived from an EMBL/GenBank/DDBJ whole genome shotgun (WGS) entry which is preliminary data.</text>
</comment>